<reference evidence="1" key="1">
    <citation type="submission" date="2022-06" db="EMBL/GenBank/DDBJ databases">
        <title>The First Complete Genome of the Simian Malaria Parasite Plasmodium brasilianum.</title>
        <authorList>
            <person name="Bajic M."/>
            <person name="Ravishankar S."/>
        </authorList>
    </citation>
    <scope>NUCLEOTIDE SEQUENCE</scope>
    <source>
        <strain evidence="1">Bolivian I</strain>
    </source>
</reference>
<sequence length="518" mass="60339">MKGNYSGLGFGEGEYIKKPRFIEVNGYVRKEITSLHKLHDKEKFREKCLSLADYLIKAKDKTPEYVSQPQNWEQVLYNYLKAPFNNITNYGGYDLKLFKKGDIYEFDSNSDCISKCNEYKTWFENRKIIFANNNRTFINSHYKTKNTQIKFPTGKNCNALNTHTFNKVPQCLFLDLSPSKKTTHHKHEKGKIERNYQTSETSQTSNKDLIAEKGQNSENSSDYQEPTQKDKHAEPPGNNEQQKEPLLKNPAAQTIIDKDVEPQPVVYSKISQISQQELSPGEPVNQKNSISLVSYKNEISVPPNKITSPELPVPTTVPITPVKFPEENSLRKNISSFIISFLVIIVFSLFIKVEKHGNLSEKIKKKDWFNNLKNEWKKEKAYVKEIEELKKDLQNMSDKYENDEAKNNISLINMEELNHKESHEELYKFINKKILKKLCILVLMMVLEECRKEEYIENKEIYFDISLNECKVEENTDAKSQTTENAIKNTMIFAERNKNSEIHDYIGETYSKKKRKLG</sequence>
<gene>
    <name evidence="1" type="ORF">MKS88_005236</name>
</gene>
<accession>A0ACB9Y2X8</accession>
<proteinExistence type="predicted"/>
<organism evidence="1 2">
    <name type="scientific">Plasmodium brasilianum</name>
    <dbReference type="NCBI Taxonomy" id="5824"/>
    <lineage>
        <taxon>Eukaryota</taxon>
        <taxon>Sar</taxon>
        <taxon>Alveolata</taxon>
        <taxon>Apicomplexa</taxon>
        <taxon>Aconoidasida</taxon>
        <taxon>Haemosporida</taxon>
        <taxon>Plasmodiidae</taxon>
        <taxon>Plasmodium</taxon>
        <taxon>Plasmodium (Plasmodium)</taxon>
    </lineage>
</organism>
<dbReference type="EMBL" id="CM043782">
    <property type="protein sequence ID" value="KAI4834562.1"/>
    <property type="molecule type" value="Genomic_DNA"/>
</dbReference>
<evidence type="ECO:0000313" key="2">
    <source>
        <dbReference type="Proteomes" id="UP001056978"/>
    </source>
</evidence>
<evidence type="ECO:0000313" key="1">
    <source>
        <dbReference type="EMBL" id="KAI4834562.1"/>
    </source>
</evidence>
<protein>
    <submittedName>
        <fullName evidence="1">STP1 protein</fullName>
    </submittedName>
</protein>
<keyword evidence="2" id="KW-1185">Reference proteome</keyword>
<comment type="caution">
    <text evidence="1">The sequence shown here is derived from an EMBL/GenBank/DDBJ whole genome shotgun (WGS) entry which is preliminary data.</text>
</comment>
<dbReference type="Proteomes" id="UP001056978">
    <property type="component" value="Chromosome 14"/>
</dbReference>
<name>A0ACB9Y2X8_PLABR</name>